<dbReference type="SUPFAM" id="SSF54534">
    <property type="entry name" value="FKBP-like"/>
    <property type="match status" value="1"/>
</dbReference>
<dbReference type="EC" id="5.2.1.8" evidence="10"/>
<evidence type="ECO:0000313" key="14">
    <source>
        <dbReference type="Proteomes" id="UP000055060"/>
    </source>
</evidence>
<comment type="catalytic activity">
    <reaction evidence="1 9 10">
        <text>[protein]-peptidylproline (omega=180) = [protein]-peptidylproline (omega=0)</text>
        <dbReference type="Rhea" id="RHEA:16237"/>
        <dbReference type="Rhea" id="RHEA-COMP:10747"/>
        <dbReference type="Rhea" id="RHEA-COMP:10748"/>
        <dbReference type="ChEBI" id="CHEBI:83833"/>
        <dbReference type="ChEBI" id="CHEBI:83834"/>
        <dbReference type="EC" id="5.2.1.8"/>
    </reaction>
</comment>
<dbReference type="EMBL" id="DF967972">
    <property type="protein sequence ID" value="GAP15051.1"/>
    <property type="molecule type" value="Genomic_DNA"/>
</dbReference>
<gene>
    <name evidence="13" type="ORF">LARV_02831</name>
</gene>
<protein>
    <recommendedName>
        <fullName evidence="10">Peptidyl-prolyl cis-trans isomerase</fullName>
        <ecNumber evidence="10">5.2.1.8</ecNumber>
    </recommendedName>
</protein>
<proteinExistence type="inferred from homology"/>
<dbReference type="AlphaFoldDB" id="A0A0S7BM33"/>
<feature type="compositionally biased region" description="Acidic residues" evidence="11">
    <location>
        <begin position="162"/>
        <end position="187"/>
    </location>
</feature>
<dbReference type="Pfam" id="PF00254">
    <property type="entry name" value="FKBP_C"/>
    <property type="match status" value="1"/>
</dbReference>
<accession>A0A0S7BM33</accession>
<feature type="domain" description="PPIase FKBP-type" evidence="12">
    <location>
        <begin position="12"/>
        <end position="106"/>
    </location>
</feature>
<dbReference type="GO" id="GO:0042026">
    <property type="term" value="P:protein refolding"/>
    <property type="evidence" value="ECO:0007669"/>
    <property type="project" value="UniProtKB-ARBA"/>
</dbReference>
<keyword evidence="7 9" id="KW-0413">Isomerase</keyword>
<evidence type="ECO:0000256" key="10">
    <source>
        <dbReference type="RuleBase" id="RU003915"/>
    </source>
</evidence>
<dbReference type="RefSeq" id="WP_075074253.1">
    <property type="nucleotide sequence ID" value="NZ_DF967972.1"/>
</dbReference>
<comment type="function">
    <text evidence="8">Also involved in hydrogenase metallocenter assembly, probably by participating in the nickel insertion step. This function in hydrogenase biosynthesis requires chaperone activity and the presence of the metal-binding domain, but not PPIase activity.</text>
</comment>
<evidence type="ECO:0000256" key="9">
    <source>
        <dbReference type="PROSITE-ProRule" id="PRU00277"/>
    </source>
</evidence>
<dbReference type="Proteomes" id="UP000055060">
    <property type="component" value="Unassembled WGS sequence"/>
</dbReference>
<dbReference type="GO" id="GO:0005737">
    <property type="term" value="C:cytoplasm"/>
    <property type="evidence" value="ECO:0007669"/>
    <property type="project" value="UniProtKB-SubCell"/>
</dbReference>
<dbReference type="PROSITE" id="PS50059">
    <property type="entry name" value="FKBP_PPIASE"/>
    <property type="match status" value="1"/>
</dbReference>
<dbReference type="Gene3D" id="3.10.50.40">
    <property type="match status" value="1"/>
</dbReference>
<evidence type="ECO:0000256" key="1">
    <source>
        <dbReference type="ARBA" id="ARBA00000971"/>
    </source>
</evidence>
<evidence type="ECO:0000256" key="6">
    <source>
        <dbReference type="ARBA" id="ARBA00023186"/>
    </source>
</evidence>
<evidence type="ECO:0000256" key="5">
    <source>
        <dbReference type="ARBA" id="ARBA00023110"/>
    </source>
</evidence>
<dbReference type="STRING" id="360412.LARV_02831"/>
<dbReference type="PANTHER" id="PTHR47861">
    <property type="entry name" value="FKBP-TYPE PEPTIDYL-PROLYL CIS-TRANS ISOMERASE SLYD"/>
    <property type="match status" value="1"/>
</dbReference>
<evidence type="ECO:0000256" key="2">
    <source>
        <dbReference type="ARBA" id="ARBA00004496"/>
    </source>
</evidence>
<keyword evidence="14" id="KW-1185">Reference proteome</keyword>
<evidence type="ECO:0000259" key="12">
    <source>
        <dbReference type="PROSITE" id="PS50059"/>
    </source>
</evidence>
<evidence type="ECO:0000256" key="4">
    <source>
        <dbReference type="ARBA" id="ARBA00022490"/>
    </source>
</evidence>
<evidence type="ECO:0000313" key="13">
    <source>
        <dbReference type="EMBL" id="GAP15051.1"/>
    </source>
</evidence>
<dbReference type="InterPro" id="IPR046357">
    <property type="entry name" value="PPIase_dom_sf"/>
</dbReference>
<comment type="subcellular location">
    <subcellularLocation>
        <location evidence="2">Cytoplasm</location>
    </subcellularLocation>
</comment>
<keyword evidence="4" id="KW-0963">Cytoplasm</keyword>
<evidence type="ECO:0000256" key="7">
    <source>
        <dbReference type="ARBA" id="ARBA00023235"/>
    </source>
</evidence>
<keyword evidence="6" id="KW-0143">Chaperone</keyword>
<evidence type="ECO:0000256" key="3">
    <source>
        <dbReference type="ARBA" id="ARBA00006577"/>
    </source>
</evidence>
<dbReference type="PANTHER" id="PTHR47861:SF3">
    <property type="entry name" value="FKBP-TYPE PEPTIDYL-PROLYL CIS-TRANS ISOMERASE SLYD"/>
    <property type="match status" value="1"/>
</dbReference>
<organism evidence="13">
    <name type="scientific">Longilinea arvoryzae</name>
    <dbReference type="NCBI Taxonomy" id="360412"/>
    <lineage>
        <taxon>Bacteria</taxon>
        <taxon>Bacillati</taxon>
        <taxon>Chloroflexota</taxon>
        <taxon>Anaerolineae</taxon>
        <taxon>Anaerolineales</taxon>
        <taxon>Anaerolineaceae</taxon>
        <taxon>Longilinea</taxon>
    </lineage>
</organism>
<dbReference type="GO" id="GO:0003755">
    <property type="term" value="F:peptidyl-prolyl cis-trans isomerase activity"/>
    <property type="evidence" value="ECO:0007669"/>
    <property type="project" value="UniProtKB-UniRule"/>
</dbReference>
<dbReference type="InterPro" id="IPR001179">
    <property type="entry name" value="PPIase_FKBP_dom"/>
</dbReference>
<reference evidence="13" key="1">
    <citation type="submission" date="2015-07" db="EMBL/GenBank/DDBJ databases">
        <title>Draft Genome Sequences of Anaerolinea thermolimosa IMO-1, Bellilinea caldifistulae GOMI-1, Leptolinea tardivitalis YMTK-2, Levilinea saccharolytica KIBI-1,Longilinea arvoryzae KOME-1, Previously Described as Members of the Anaerolineaceae (Chloroflexi).</title>
        <authorList>
            <person name="Sekiguchi Y."/>
            <person name="Ohashi A."/>
            <person name="Matsuura N."/>
            <person name="Tourlousse M.D."/>
        </authorList>
    </citation>
    <scope>NUCLEOTIDE SEQUENCE [LARGE SCALE GENOMIC DNA]</scope>
    <source>
        <strain evidence="13">KOME-1</strain>
    </source>
</reference>
<sequence length="187" mass="20675">MNESVKPTKIENDVVVIMDYSLTVDGEVVDSSEEGGPIAFLQGRGNIIPGLERELAGMVIGESKSVTVLPADGYGEFEPENLVDVPRSEFPAEIPLEIGTEIQVAMDDGSEDTAIISDIKDDSIQLDFNHPLAGKTLDFQVTITDLRAPTDEELDHGHVHDDDLDEWDDDLDDEEFDEEEDEEDELK</sequence>
<evidence type="ECO:0000256" key="8">
    <source>
        <dbReference type="ARBA" id="ARBA00037071"/>
    </source>
</evidence>
<keyword evidence="5 9" id="KW-0697">Rotamase</keyword>
<feature type="region of interest" description="Disordered" evidence="11">
    <location>
        <begin position="150"/>
        <end position="187"/>
    </location>
</feature>
<evidence type="ECO:0000256" key="11">
    <source>
        <dbReference type="SAM" id="MobiDB-lite"/>
    </source>
</evidence>
<comment type="similarity">
    <text evidence="3 10">Belongs to the FKBP-type PPIase family.</text>
</comment>
<name>A0A0S7BM33_9CHLR</name>